<feature type="compositionally biased region" description="Polar residues" evidence="1">
    <location>
        <begin position="1"/>
        <end position="11"/>
    </location>
</feature>
<reference evidence="2" key="1">
    <citation type="submission" date="2015-12" db="EMBL/GenBank/DDBJ databases">
        <title>Update maize B73 reference genome by single molecule sequencing technologies.</title>
        <authorList>
            <consortium name="Maize Genome Sequencing Project"/>
            <person name="Ware D."/>
        </authorList>
    </citation>
    <scope>NUCLEOTIDE SEQUENCE [LARGE SCALE GENOMIC DNA]</scope>
    <source>
        <tissue evidence="2">Seedling</tissue>
    </source>
</reference>
<dbReference type="PANTHER" id="PTHR36075:SF2">
    <property type="entry name" value="EXPRESSED PROTEIN"/>
    <property type="match status" value="1"/>
</dbReference>
<feature type="region of interest" description="Disordered" evidence="1">
    <location>
        <begin position="1"/>
        <end position="254"/>
    </location>
</feature>
<proteinExistence type="predicted"/>
<name>A0A1D6K5L2_MAIZE</name>
<dbReference type="FunCoup" id="A0A1D6K5L2">
    <property type="interactions" value="556"/>
</dbReference>
<dbReference type="AlphaFoldDB" id="A0A1D6K5L2"/>
<gene>
    <name evidence="2" type="ORF">ZEAMMB73_Zm00001d029498</name>
</gene>
<dbReference type="IntAct" id="A0A1D6K5L2">
    <property type="interactions" value="1"/>
</dbReference>
<feature type="compositionally biased region" description="Basic and acidic residues" evidence="1">
    <location>
        <begin position="245"/>
        <end position="254"/>
    </location>
</feature>
<dbReference type="InParanoid" id="A0A1D6K5L2"/>
<evidence type="ECO:0000313" key="2">
    <source>
        <dbReference type="EMBL" id="ONL98863.1"/>
    </source>
</evidence>
<protein>
    <submittedName>
        <fullName evidence="2">Uncharacterized protein</fullName>
    </submittedName>
</protein>
<dbReference type="PANTHER" id="PTHR36075">
    <property type="entry name" value="BNAA10G09820D PROTEIN"/>
    <property type="match status" value="1"/>
</dbReference>
<feature type="compositionally biased region" description="Basic and acidic residues" evidence="1">
    <location>
        <begin position="208"/>
        <end position="220"/>
    </location>
</feature>
<dbReference type="EMBL" id="CM007647">
    <property type="protein sequence ID" value="ONL98863.1"/>
    <property type="molecule type" value="Genomic_DNA"/>
</dbReference>
<accession>A0A1D6K5L2</accession>
<sequence>MGSSPAGSPQIDSDLRDGKSGHQTAGSDCASQGKPAAATNRPDLGHRPWPFTLHHALRTEAAPPRGRAPTLVWPAIEPRSPRHHRSAQLRDHELRDGQVLGVGPSRGANGDDEELLPLSIQGWGAAPRPAGDESPTGEEAPCEDNDDFVIPSFSVEESDIGDWEASRATDPQPPPKPSKDTENIYLGPHGAPPSRAKKAEDTWATAGYREKNNKAREAEQKAFGTGRNSKGGNTGEFHRHNGGSHGKDPYKRSA</sequence>
<feature type="compositionally biased region" description="Polar residues" evidence="1">
    <location>
        <begin position="21"/>
        <end position="30"/>
    </location>
</feature>
<dbReference type="ExpressionAtlas" id="A0A1D6K5L2">
    <property type="expression patterns" value="baseline and differential"/>
</dbReference>
<evidence type="ECO:0000256" key="1">
    <source>
        <dbReference type="SAM" id="MobiDB-lite"/>
    </source>
</evidence>
<organism evidence="2">
    <name type="scientific">Zea mays</name>
    <name type="common">Maize</name>
    <dbReference type="NCBI Taxonomy" id="4577"/>
    <lineage>
        <taxon>Eukaryota</taxon>
        <taxon>Viridiplantae</taxon>
        <taxon>Streptophyta</taxon>
        <taxon>Embryophyta</taxon>
        <taxon>Tracheophyta</taxon>
        <taxon>Spermatophyta</taxon>
        <taxon>Magnoliopsida</taxon>
        <taxon>Liliopsida</taxon>
        <taxon>Poales</taxon>
        <taxon>Poaceae</taxon>
        <taxon>PACMAD clade</taxon>
        <taxon>Panicoideae</taxon>
        <taxon>Andropogonodae</taxon>
        <taxon>Andropogoneae</taxon>
        <taxon>Tripsacinae</taxon>
        <taxon>Zea</taxon>
    </lineage>
</organism>